<keyword evidence="2" id="KW-1185">Reference proteome</keyword>
<organism evidence="1 2">
    <name type="scientific">Pseudomonas laurentiana</name>
    <dbReference type="NCBI Taxonomy" id="2364649"/>
    <lineage>
        <taxon>Bacteria</taxon>
        <taxon>Pseudomonadati</taxon>
        <taxon>Pseudomonadota</taxon>
        <taxon>Gammaproteobacteria</taxon>
        <taxon>Pseudomonadales</taxon>
        <taxon>Pseudomonadaceae</taxon>
        <taxon>Pseudomonas</taxon>
    </lineage>
</organism>
<accession>A0A6I5RNJ5</accession>
<reference evidence="1 2" key="1">
    <citation type="submission" date="2020-02" db="EMBL/GenBank/DDBJ databases">
        <title>Broccoli isolated Pseudomonas sp.</title>
        <authorList>
            <person name="Fujikawa T."/>
            <person name="Sawada H."/>
        </authorList>
    </citation>
    <scope>NUCLEOTIDE SEQUENCE [LARGE SCALE GENOMIC DNA]</scope>
    <source>
        <strain evidence="1 2">JCM 32154</strain>
    </source>
</reference>
<sequence length="67" mass="7787">MDDLEEKMKACEPLWLQAMDAVRRYNEAKGVLPREEVERLRLEAESLMQAVIEYQQRVLGGLVSTLH</sequence>
<evidence type="ECO:0000313" key="1">
    <source>
        <dbReference type="EMBL" id="NES09285.1"/>
    </source>
</evidence>
<name>A0A6I5RNJ5_9PSED</name>
<dbReference type="AlphaFoldDB" id="A0A6I5RNJ5"/>
<evidence type="ECO:0000313" key="2">
    <source>
        <dbReference type="Proteomes" id="UP000471751"/>
    </source>
</evidence>
<dbReference type="Proteomes" id="UP000471751">
    <property type="component" value="Unassembled WGS sequence"/>
</dbReference>
<dbReference type="RefSeq" id="WP_163933403.1">
    <property type="nucleotide sequence ID" value="NZ_BMQU01000046.1"/>
</dbReference>
<dbReference type="EMBL" id="JAAHBT010000048">
    <property type="protein sequence ID" value="NES09285.1"/>
    <property type="molecule type" value="Genomic_DNA"/>
</dbReference>
<proteinExistence type="predicted"/>
<protein>
    <submittedName>
        <fullName evidence="1">Uncharacterized protein</fullName>
    </submittedName>
</protein>
<comment type="caution">
    <text evidence="1">The sequence shown here is derived from an EMBL/GenBank/DDBJ whole genome shotgun (WGS) entry which is preliminary data.</text>
</comment>
<gene>
    <name evidence="1" type="ORF">G3O07_05400</name>
</gene>